<protein>
    <recommendedName>
        <fullName evidence="2">HTH luxR-type domain-containing protein</fullName>
    </recommendedName>
</protein>
<dbReference type="GO" id="GO:0006355">
    <property type="term" value="P:regulation of DNA-templated transcription"/>
    <property type="evidence" value="ECO:0007669"/>
    <property type="project" value="InterPro"/>
</dbReference>
<comment type="caution">
    <text evidence="3">The sequence shown here is derived from an EMBL/GenBank/DDBJ whole genome shotgun (WGS) entry which is preliminary data.</text>
</comment>
<evidence type="ECO:0000259" key="2">
    <source>
        <dbReference type="SMART" id="SM00421"/>
    </source>
</evidence>
<dbReference type="Pfam" id="PF00196">
    <property type="entry name" value="GerE"/>
    <property type="match status" value="1"/>
</dbReference>
<dbReference type="SUPFAM" id="SSF46894">
    <property type="entry name" value="C-terminal effector domain of the bipartite response regulators"/>
    <property type="match status" value="1"/>
</dbReference>
<dbReference type="InterPro" id="IPR036388">
    <property type="entry name" value="WH-like_DNA-bd_sf"/>
</dbReference>
<evidence type="ECO:0000313" key="4">
    <source>
        <dbReference type="Proteomes" id="UP000029444"/>
    </source>
</evidence>
<organism evidence="3 4">
    <name type="scientific">Alcanivorax nanhaiticus</name>
    <dbReference type="NCBI Taxonomy" id="1177154"/>
    <lineage>
        <taxon>Bacteria</taxon>
        <taxon>Pseudomonadati</taxon>
        <taxon>Pseudomonadota</taxon>
        <taxon>Gammaproteobacteria</taxon>
        <taxon>Oceanospirillales</taxon>
        <taxon>Alcanivoracaceae</taxon>
        <taxon>Alcanivorax</taxon>
    </lineage>
</organism>
<gene>
    <name evidence="3" type="ORF">Y5S_02578</name>
</gene>
<evidence type="ECO:0000256" key="1">
    <source>
        <dbReference type="SAM" id="MobiDB-lite"/>
    </source>
</evidence>
<accession>A0A095SI07</accession>
<dbReference type="Proteomes" id="UP000029444">
    <property type="component" value="Unassembled WGS sequence"/>
</dbReference>
<dbReference type="OrthoDB" id="6074887at2"/>
<sequence>MSVNYPDNAQGMAIPEDVAEPQDQANLTPDSTQMARLDRLVSSLYACVDSEEGFHPFLNCIREELHLTSASFAVFQKEPQKKGLYGWNIGYPPGIISLMLKTGLVFKDKAIAEALENGPNSLFSYANGDPDYDLLAEMSTFSRTWIRAAGIIDSATIAFTNRYQQHVILVLNRHKSLSVFDQGDMALLARLKKHIEIAIDLYERIHRSDQVFNNLKTSISLLKQPVAIFSPVTTLITASPTFVAMGSRYGAFHIDEEEKLIAFKDEGFGLAFYTQLGLYVSGETSALDDSDTLYLHTGALPLRFSLTPVKNQNTHNHNVLVEIFDPNQCREPCPEEIQKILKVTDSEARVCLGLLKGSSPADIAEQLGLAISTVRGYIKSILQKNNFNRQVDLVAHLLRICS</sequence>
<dbReference type="EMBL" id="ARXV01000010">
    <property type="protein sequence ID" value="KGD64276.1"/>
    <property type="molecule type" value="Genomic_DNA"/>
</dbReference>
<evidence type="ECO:0000313" key="3">
    <source>
        <dbReference type="EMBL" id="KGD64276.1"/>
    </source>
</evidence>
<dbReference type="STRING" id="1177154.Y5S_02578"/>
<dbReference type="AlphaFoldDB" id="A0A095SI07"/>
<name>A0A095SI07_9GAMM</name>
<dbReference type="Gene3D" id="1.10.10.10">
    <property type="entry name" value="Winged helix-like DNA-binding domain superfamily/Winged helix DNA-binding domain"/>
    <property type="match status" value="1"/>
</dbReference>
<dbReference type="GO" id="GO:0003677">
    <property type="term" value="F:DNA binding"/>
    <property type="evidence" value="ECO:0007669"/>
    <property type="project" value="InterPro"/>
</dbReference>
<dbReference type="RefSeq" id="WP_035233508.1">
    <property type="nucleotide sequence ID" value="NZ_ARXV01000010.1"/>
</dbReference>
<dbReference type="InterPro" id="IPR000792">
    <property type="entry name" value="Tscrpt_reg_LuxR_C"/>
</dbReference>
<reference evidence="3 4" key="1">
    <citation type="submission" date="2012-09" db="EMBL/GenBank/DDBJ databases">
        <title>Genome Sequence of alkane-degrading Bacterium Alcanivorax sp. 19-m-6.</title>
        <authorList>
            <person name="Lai Q."/>
            <person name="Shao Z."/>
        </authorList>
    </citation>
    <scope>NUCLEOTIDE SEQUENCE [LARGE SCALE GENOMIC DNA]</scope>
    <source>
        <strain evidence="3 4">19-m-6</strain>
    </source>
</reference>
<keyword evidence="4" id="KW-1185">Reference proteome</keyword>
<dbReference type="PATRIC" id="fig|1177154.3.peg.2615"/>
<dbReference type="InterPro" id="IPR016032">
    <property type="entry name" value="Sig_transdc_resp-reg_C-effctor"/>
</dbReference>
<dbReference type="eggNOG" id="COG2771">
    <property type="taxonomic scope" value="Bacteria"/>
</dbReference>
<proteinExistence type="predicted"/>
<feature type="domain" description="HTH luxR-type" evidence="2">
    <location>
        <begin position="340"/>
        <end position="397"/>
    </location>
</feature>
<feature type="region of interest" description="Disordered" evidence="1">
    <location>
        <begin position="1"/>
        <end position="24"/>
    </location>
</feature>
<dbReference type="SMART" id="SM00421">
    <property type="entry name" value="HTH_LUXR"/>
    <property type="match status" value="1"/>
</dbReference>